<comment type="similarity">
    <text evidence="1 3">Belongs to the peptidase S9A family.</text>
</comment>
<accession>A0A6S7HRM1</accession>
<dbReference type="InterPro" id="IPR051543">
    <property type="entry name" value="Serine_Peptidase_S9A"/>
</dbReference>
<dbReference type="PANTHER" id="PTHR11757">
    <property type="entry name" value="PROTEASE FAMILY S9A OLIGOPEPTIDASE"/>
    <property type="match status" value="1"/>
</dbReference>
<dbReference type="OrthoDB" id="248387at2759"/>
<dbReference type="SUPFAM" id="SSF53474">
    <property type="entry name" value="alpha/beta-Hydrolases"/>
    <property type="match status" value="1"/>
</dbReference>
<protein>
    <recommendedName>
        <fullName evidence="3">Prolyl endopeptidase</fullName>
        <ecNumber evidence="3">3.4.21.-</ecNumber>
    </recommendedName>
</protein>
<reference evidence="4" key="1">
    <citation type="submission" date="2020-04" db="EMBL/GenBank/DDBJ databases">
        <authorList>
            <person name="Alioto T."/>
            <person name="Alioto T."/>
            <person name="Gomez Garrido J."/>
        </authorList>
    </citation>
    <scope>NUCLEOTIDE SEQUENCE</scope>
    <source>
        <strain evidence="4">A484AB</strain>
    </source>
</reference>
<evidence type="ECO:0000256" key="3">
    <source>
        <dbReference type="RuleBase" id="RU368024"/>
    </source>
</evidence>
<dbReference type="Proteomes" id="UP001152795">
    <property type="component" value="Unassembled WGS sequence"/>
</dbReference>
<sequence>MLMELNLESGKMTNLSKTSPKEQKYLAGVPLCRKKLTAFSKDGTKVPITIFHRKDIELNAQHPVLAHVYGSYGINVNMDFSPEKFQLLLEGWLLAYCHVRGGGELGRKWYHMGRRTNKNKTFEDFEACITSIHEQGYSSPHLTAVIGTSAGGLPVAVLCNHAPHLVQAAVLKVSCVDLMTAMLEEGLPLTAQEYEEFGNPRLDVQDFNKMKSFCPYTNVSKQHYPSMLFMSSVNDVRVPYWMALKYVLKLRHVNSMKEYSSPQSMILLKTDFESGHFGAGTFEE</sequence>
<dbReference type="EMBL" id="CACRXK020006044">
    <property type="protein sequence ID" value="CAB4008174.1"/>
    <property type="molecule type" value="Genomic_DNA"/>
</dbReference>
<keyword evidence="5" id="KW-1185">Reference proteome</keyword>
<dbReference type="PANTHER" id="PTHR11757:SF19">
    <property type="entry name" value="PROLYL ENDOPEPTIDASE-LIKE"/>
    <property type="match status" value="1"/>
</dbReference>
<proteinExistence type="inferred from homology"/>
<dbReference type="EC" id="3.4.21.-" evidence="3"/>
<evidence type="ECO:0000313" key="4">
    <source>
        <dbReference type="EMBL" id="CAB4008174.1"/>
    </source>
</evidence>
<dbReference type="GO" id="GO:0004252">
    <property type="term" value="F:serine-type endopeptidase activity"/>
    <property type="evidence" value="ECO:0007669"/>
    <property type="project" value="UniProtKB-UniRule"/>
</dbReference>
<dbReference type="PRINTS" id="PR00862">
    <property type="entry name" value="PROLIGOPTASE"/>
</dbReference>
<organism evidence="4 5">
    <name type="scientific">Paramuricea clavata</name>
    <name type="common">Red gorgonian</name>
    <name type="synonym">Violescent sea-whip</name>
    <dbReference type="NCBI Taxonomy" id="317549"/>
    <lineage>
        <taxon>Eukaryota</taxon>
        <taxon>Metazoa</taxon>
        <taxon>Cnidaria</taxon>
        <taxon>Anthozoa</taxon>
        <taxon>Octocorallia</taxon>
        <taxon>Malacalcyonacea</taxon>
        <taxon>Plexauridae</taxon>
        <taxon>Paramuricea</taxon>
    </lineage>
</organism>
<evidence type="ECO:0000313" key="5">
    <source>
        <dbReference type="Proteomes" id="UP001152795"/>
    </source>
</evidence>
<evidence type="ECO:0000256" key="1">
    <source>
        <dbReference type="ARBA" id="ARBA00005228"/>
    </source>
</evidence>
<dbReference type="InterPro" id="IPR001375">
    <property type="entry name" value="Peptidase_S9_cat"/>
</dbReference>
<feature type="non-terminal residue" evidence="4">
    <location>
        <position position="284"/>
    </location>
</feature>
<comment type="caution">
    <text evidence="4">The sequence shown here is derived from an EMBL/GenBank/DDBJ whole genome shotgun (WGS) entry which is preliminary data.</text>
</comment>
<keyword evidence="3" id="KW-0720">Serine protease</keyword>
<dbReference type="Pfam" id="PF00326">
    <property type="entry name" value="Peptidase_S9"/>
    <property type="match status" value="1"/>
</dbReference>
<gene>
    <name evidence="4" type="ORF">PACLA_8A061066</name>
</gene>
<comment type="function">
    <text evidence="2">Serine peptidase whose precise substrate specificity remains unclear. Does not cleave peptides after a arginine or lysine residue. Regulates trans-Golgi network morphology and sorting by regulating the membrane binding of the AP-1 complex. May play a role in the regulation of synaptic vesicle exocytosis.</text>
</comment>
<dbReference type="GO" id="GO:0006508">
    <property type="term" value="P:proteolysis"/>
    <property type="evidence" value="ECO:0007669"/>
    <property type="project" value="UniProtKB-KW"/>
</dbReference>
<dbReference type="Gene3D" id="3.40.50.1820">
    <property type="entry name" value="alpha/beta hydrolase"/>
    <property type="match status" value="1"/>
</dbReference>
<dbReference type="InterPro" id="IPR002470">
    <property type="entry name" value="Peptidase_S9A"/>
</dbReference>
<dbReference type="InterPro" id="IPR029058">
    <property type="entry name" value="AB_hydrolase_fold"/>
</dbReference>
<dbReference type="AlphaFoldDB" id="A0A6S7HRM1"/>
<evidence type="ECO:0000256" key="2">
    <source>
        <dbReference type="ARBA" id="ARBA00045448"/>
    </source>
</evidence>
<keyword evidence="3" id="KW-0645">Protease</keyword>
<keyword evidence="3" id="KW-0378">Hydrolase</keyword>
<name>A0A6S7HRM1_PARCT</name>